<feature type="domain" description="N-acetyltransferase" evidence="1">
    <location>
        <begin position="11"/>
        <end position="160"/>
    </location>
</feature>
<reference evidence="2" key="1">
    <citation type="submission" date="2009-04" db="EMBL/GenBank/DDBJ databases">
        <authorList>
            <person name="Cai C."/>
            <person name="Zhu Y."/>
            <person name="Zhong Y."/>
            <person name="Xin X."/>
            <person name="Jiang X.-G."/>
            <person name="He P."/>
            <person name="Qin J.-H."/>
            <person name="Zhao G.-P."/>
            <person name="Guo X.-K."/>
        </authorList>
    </citation>
    <scope>NUCLEOTIDE SEQUENCE</scope>
    <source>
        <strain evidence="2">Lin4</strain>
    </source>
</reference>
<dbReference type="Gene3D" id="3.40.630.30">
    <property type="match status" value="1"/>
</dbReference>
<evidence type="ECO:0000313" key="2">
    <source>
        <dbReference type="EMBL" id="ADC93950.1"/>
    </source>
</evidence>
<evidence type="ECO:0000259" key="1">
    <source>
        <dbReference type="PROSITE" id="PS51186"/>
    </source>
</evidence>
<protein>
    <submittedName>
        <fullName evidence="2">Acetyltransferase</fullName>
    </submittedName>
</protein>
<proteinExistence type="predicted"/>
<keyword evidence="2" id="KW-0808">Transferase</keyword>
<dbReference type="Pfam" id="PF13302">
    <property type="entry name" value="Acetyltransf_3"/>
    <property type="match status" value="1"/>
</dbReference>
<dbReference type="InterPro" id="IPR000182">
    <property type="entry name" value="GNAT_dom"/>
</dbReference>
<dbReference type="PANTHER" id="PTHR43415">
    <property type="entry name" value="SPERMIDINE N(1)-ACETYLTRANSFERASE"/>
    <property type="match status" value="1"/>
</dbReference>
<name>D4HSR7_LEPIR</name>
<dbReference type="PROSITE" id="PS51186">
    <property type="entry name" value="GNAT"/>
    <property type="match status" value="1"/>
</dbReference>
<dbReference type="SUPFAM" id="SSF55729">
    <property type="entry name" value="Acyl-CoA N-acyltransferases (Nat)"/>
    <property type="match status" value="1"/>
</dbReference>
<dbReference type="GO" id="GO:0016747">
    <property type="term" value="F:acyltransferase activity, transferring groups other than amino-acyl groups"/>
    <property type="evidence" value="ECO:0007669"/>
    <property type="project" value="InterPro"/>
</dbReference>
<dbReference type="EMBL" id="FJ976887">
    <property type="protein sequence ID" value="ADC93950.1"/>
    <property type="molecule type" value="Genomic_DNA"/>
</dbReference>
<organism evidence="2">
    <name type="scientific">Leptospira interrogans serovar Autumnalis</name>
    <dbReference type="NCBI Taxonomy" id="174157"/>
    <lineage>
        <taxon>Bacteria</taxon>
        <taxon>Pseudomonadati</taxon>
        <taxon>Spirochaetota</taxon>
        <taxon>Spirochaetia</taxon>
        <taxon>Leptospirales</taxon>
        <taxon>Leptospiraceae</taxon>
        <taxon>Leptospira</taxon>
    </lineage>
</organism>
<sequence length="160" mass="18812">MEFSMVSDKEFTLRKVKIEDLEILFDWANDSLVRTNSFSTKSITISEHKAWFQEKFLTCPFWYIFELNFQPVGVIRFDEVNSSKIFLLNYLLKPEVRGKGFGKKIIEMGIYEIKKSIQKSTKVFGVVKNENIASRKTFLALGFKETIYDQISYSYEIILK</sequence>
<dbReference type="AlphaFoldDB" id="D4HSR7"/>
<dbReference type="CDD" id="cd04301">
    <property type="entry name" value="NAT_SF"/>
    <property type="match status" value="1"/>
</dbReference>
<accession>D4HSR7</accession>
<dbReference type="InterPro" id="IPR016181">
    <property type="entry name" value="Acyl_CoA_acyltransferase"/>
</dbReference>
<reference evidence="2" key="2">
    <citation type="journal article" date="2010" name="BMC Microbiol.">
        <title>Development of O-antigen gene cluster-specific PCRs for rapid typing six epidemic serogroups of Leptospira in China.</title>
        <authorList>
            <person name="Cai C.S."/>
            <person name="Zhu Y.Z."/>
            <person name="Zhong Y."/>
            <person name="Xin X.F."/>
            <person name="Jiang X.G."/>
            <person name="Lou X.L."/>
            <person name="He P."/>
            <person name="Qin J.H."/>
            <person name="Zhao G.P."/>
            <person name="Wang S.Y."/>
            <person name="Guo X.K."/>
        </authorList>
    </citation>
    <scope>NUCLEOTIDE SEQUENCE</scope>
    <source>
        <strain evidence="2">Lin4</strain>
    </source>
</reference>
<dbReference type="PANTHER" id="PTHR43415:SF3">
    <property type="entry name" value="GNAT-FAMILY ACETYLTRANSFERASE"/>
    <property type="match status" value="1"/>
</dbReference>